<evidence type="ECO:0000256" key="1">
    <source>
        <dbReference type="SAM" id="MobiDB-lite"/>
    </source>
</evidence>
<feature type="compositionally biased region" description="Basic and acidic residues" evidence="1">
    <location>
        <begin position="139"/>
        <end position="166"/>
    </location>
</feature>
<dbReference type="Proteomes" id="UP000479000">
    <property type="component" value="Unassembled WGS sequence"/>
</dbReference>
<reference evidence="2 3" key="1">
    <citation type="submission" date="2020-02" db="EMBL/GenBank/DDBJ databases">
        <authorList>
            <person name="Ferguson B K."/>
        </authorList>
    </citation>
    <scope>NUCLEOTIDE SEQUENCE [LARGE SCALE GENOMIC DNA]</scope>
</reference>
<evidence type="ECO:0000313" key="3">
    <source>
        <dbReference type="Proteomes" id="UP000479000"/>
    </source>
</evidence>
<dbReference type="EMBL" id="CADCXU010018515">
    <property type="protein sequence ID" value="CAB0006894.1"/>
    <property type="molecule type" value="Genomic_DNA"/>
</dbReference>
<gene>
    <name evidence="2" type="ORF">NTEN_LOCUS12331</name>
</gene>
<dbReference type="AlphaFoldDB" id="A0A6H5GRW7"/>
<name>A0A6H5GRW7_9HEMI</name>
<proteinExistence type="predicted"/>
<keyword evidence="3" id="KW-1185">Reference proteome</keyword>
<protein>
    <submittedName>
        <fullName evidence="2">Uncharacterized protein</fullName>
    </submittedName>
</protein>
<evidence type="ECO:0000313" key="2">
    <source>
        <dbReference type="EMBL" id="CAB0006894.1"/>
    </source>
</evidence>
<feature type="region of interest" description="Disordered" evidence="1">
    <location>
        <begin position="134"/>
        <end position="168"/>
    </location>
</feature>
<sequence length="239" mass="27123">MEIRFFDISMIRTQRTTMILSFRLLRALPRNFSWDLVGDGQMSRFKRKACFGKASSKKLGTYRPICSIRFWFSSIRRGREGKRFDLRTRTSTQQRGSRSRLDYPRGASASLLINLGRLGNLRLPDGNSAVNHVETTLSSDKDAKEEKDGAGAGRKDTSASRIRAEDDPVAARNQPSGCFLLKPSYFDALNYQGSYNFIAYVPHRLWAIAKIAPDSTTPIARSPQFFQHSIQYHHLKPAV</sequence>
<organism evidence="2 3">
    <name type="scientific">Nesidiocoris tenuis</name>
    <dbReference type="NCBI Taxonomy" id="355587"/>
    <lineage>
        <taxon>Eukaryota</taxon>
        <taxon>Metazoa</taxon>
        <taxon>Ecdysozoa</taxon>
        <taxon>Arthropoda</taxon>
        <taxon>Hexapoda</taxon>
        <taxon>Insecta</taxon>
        <taxon>Pterygota</taxon>
        <taxon>Neoptera</taxon>
        <taxon>Paraneoptera</taxon>
        <taxon>Hemiptera</taxon>
        <taxon>Heteroptera</taxon>
        <taxon>Panheteroptera</taxon>
        <taxon>Cimicomorpha</taxon>
        <taxon>Miridae</taxon>
        <taxon>Dicyphina</taxon>
        <taxon>Nesidiocoris</taxon>
    </lineage>
</organism>
<accession>A0A6H5GRW7</accession>